<sequence length="134" mass="15404">MIMVGSSRHTLLFSLFLIVASLVTLSEGRSVYVRNDLGNGILFRIQCRSDDKNLGAHTLNYKREINLPITAKNFKTPTLSCMMTWNGQLHVLDVFNSERDGKQGKDLKWSIQNNRPCLFNYNTNKYDLCNYSYS</sequence>
<evidence type="ECO:0000313" key="7">
    <source>
        <dbReference type="EMBL" id="CAL0301672.1"/>
    </source>
</evidence>
<feature type="chain" id="PRO_5043113639" description="S-protein homolog" evidence="6">
    <location>
        <begin position="29"/>
        <end position="134"/>
    </location>
</feature>
<protein>
    <recommendedName>
        <fullName evidence="6">S-protein homolog</fullName>
    </recommendedName>
</protein>
<name>A0AAV1VXN5_LUPLU</name>
<gene>
    <name evidence="7" type="ORF">LLUT_LOCUS2732</name>
</gene>
<comment type="similarity">
    <text evidence="2 6">Belongs to the plant self-incompatibility (S1) protein family.</text>
</comment>
<evidence type="ECO:0000256" key="4">
    <source>
        <dbReference type="ARBA" id="ARBA00022525"/>
    </source>
</evidence>
<dbReference type="Proteomes" id="UP001497480">
    <property type="component" value="Unassembled WGS sequence"/>
</dbReference>
<evidence type="ECO:0000256" key="6">
    <source>
        <dbReference type="RuleBase" id="RU367044"/>
    </source>
</evidence>
<evidence type="ECO:0000256" key="3">
    <source>
        <dbReference type="ARBA" id="ARBA00022471"/>
    </source>
</evidence>
<dbReference type="InterPro" id="IPR010264">
    <property type="entry name" value="Self-incomp_S1"/>
</dbReference>
<evidence type="ECO:0000256" key="2">
    <source>
        <dbReference type="ARBA" id="ARBA00005581"/>
    </source>
</evidence>
<dbReference type="GO" id="GO:0005576">
    <property type="term" value="C:extracellular region"/>
    <property type="evidence" value="ECO:0007669"/>
    <property type="project" value="UniProtKB-SubCell"/>
</dbReference>
<feature type="signal peptide" evidence="6">
    <location>
        <begin position="1"/>
        <end position="28"/>
    </location>
</feature>
<keyword evidence="3 6" id="KW-0713">Self-incompatibility</keyword>
<evidence type="ECO:0000313" key="8">
    <source>
        <dbReference type="Proteomes" id="UP001497480"/>
    </source>
</evidence>
<dbReference type="EMBL" id="CAXHTB010000002">
    <property type="protein sequence ID" value="CAL0301672.1"/>
    <property type="molecule type" value="Genomic_DNA"/>
</dbReference>
<dbReference type="Pfam" id="PF05938">
    <property type="entry name" value="Self-incomp_S1"/>
    <property type="match status" value="1"/>
</dbReference>
<dbReference type="PANTHER" id="PTHR31232">
    <property type="match status" value="1"/>
</dbReference>
<accession>A0AAV1VXN5</accession>
<evidence type="ECO:0000256" key="5">
    <source>
        <dbReference type="ARBA" id="ARBA00022729"/>
    </source>
</evidence>
<evidence type="ECO:0000256" key="1">
    <source>
        <dbReference type="ARBA" id="ARBA00004613"/>
    </source>
</evidence>
<reference evidence="7 8" key="1">
    <citation type="submission" date="2024-03" db="EMBL/GenBank/DDBJ databases">
        <authorList>
            <person name="Martinez-Hernandez J."/>
        </authorList>
    </citation>
    <scope>NUCLEOTIDE SEQUENCE [LARGE SCALE GENOMIC DNA]</scope>
</reference>
<dbReference type="GO" id="GO:0060320">
    <property type="term" value="P:rejection of self pollen"/>
    <property type="evidence" value="ECO:0007669"/>
    <property type="project" value="UniProtKB-KW"/>
</dbReference>
<dbReference type="PANTHER" id="PTHR31232:SF133">
    <property type="entry name" value="S-PROTEIN HOMOLOG"/>
    <property type="match status" value="1"/>
</dbReference>
<organism evidence="7 8">
    <name type="scientific">Lupinus luteus</name>
    <name type="common">European yellow lupine</name>
    <dbReference type="NCBI Taxonomy" id="3873"/>
    <lineage>
        <taxon>Eukaryota</taxon>
        <taxon>Viridiplantae</taxon>
        <taxon>Streptophyta</taxon>
        <taxon>Embryophyta</taxon>
        <taxon>Tracheophyta</taxon>
        <taxon>Spermatophyta</taxon>
        <taxon>Magnoliopsida</taxon>
        <taxon>eudicotyledons</taxon>
        <taxon>Gunneridae</taxon>
        <taxon>Pentapetalae</taxon>
        <taxon>rosids</taxon>
        <taxon>fabids</taxon>
        <taxon>Fabales</taxon>
        <taxon>Fabaceae</taxon>
        <taxon>Papilionoideae</taxon>
        <taxon>50 kb inversion clade</taxon>
        <taxon>genistoids sensu lato</taxon>
        <taxon>core genistoids</taxon>
        <taxon>Genisteae</taxon>
        <taxon>Lupinus</taxon>
    </lineage>
</organism>
<keyword evidence="8" id="KW-1185">Reference proteome</keyword>
<comment type="subcellular location">
    <subcellularLocation>
        <location evidence="1 6">Secreted</location>
    </subcellularLocation>
</comment>
<dbReference type="AlphaFoldDB" id="A0AAV1VXN5"/>
<keyword evidence="5 6" id="KW-0732">Signal</keyword>
<comment type="caution">
    <text evidence="7">The sequence shown here is derived from an EMBL/GenBank/DDBJ whole genome shotgun (WGS) entry which is preliminary data.</text>
</comment>
<proteinExistence type="inferred from homology"/>
<keyword evidence="4 6" id="KW-0964">Secreted</keyword>